<proteinExistence type="predicted"/>
<dbReference type="PANTHER" id="PTHR10775:SF185">
    <property type="entry name" value="OS08G0208400 PROTEIN"/>
    <property type="match status" value="1"/>
</dbReference>
<reference evidence="2" key="1">
    <citation type="journal article" date="2022" name="Plant J.">
        <title>Strategies of tolerance reflected in two North American maple genomes.</title>
        <authorList>
            <person name="McEvoy S.L."/>
            <person name="Sezen U.U."/>
            <person name="Trouern-Trend A."/>
            <person name="McMahon S.M."/>
            <person name="Schaberg P.G."/>
            <person name="Yang J."/>
            <person name="Wegrzyn J.L."/>
            <person name="Swenson N.G."/>
        </authorList>
    </citation>
    <scope>NUCLEOTIDE SEQUENCE</scope>
    <source>
        <strain evidence="2">NS2018</strain>
    </source>
</reference>
<reference evidence="2" key="2">
    <citation type="submission" date="2023-06" db="EMBL/GenBank/DDBJ databases">
        <authorList>
            <person name="Swenson N.G."/>
            <person name="Wegrzyn J.L."/>
            <person name="Mcevoy S.L."/>
        </authorList>
    </citation>
    <scope>NUCLEOTIDE SEQUENCE</scope>
    <source>
        <strain evidence="2">NS2018</strain>
        <tissue evidence="2">Leaf</tissue>
    </source>
</reference>
<comment type="caution">
    <text evidence="2">The sequence shown here is derived from an EMBL/GenBank/DDBJ whole genome shotgun (WGS) entry which is preliminary data.</text>
</comment>
<protein>
    <recommendedName>
        <fullName evidence="1">Transposase-associated domain-containing protein</fullName>
    </recommendedName>
</protein>
<dbReference type="EMBL" id="JAUESC010000388">
    <property type="protein sequence ID" value="KAK0570720.1"/>
    <property type="molecule type" value="Genomic_DNA"/>
</dbReference>
<evidence type="ECO:0000259" key="1">
    <source>
        <dbReference type="Pfam" id="PF13963"/>
    </source>
</evidence>
<sequence length="353" mass="40036">MDKSWIRESRVSKTFEDGVIQFLDFAFANSTDGRIKCPCKNCNNTFRRDKDIVKEHMICDGLDIGYFSNIWIYHGELDFTQARLNNEQLVQVDDMHGMLRNAFGVLDDGGSEFDGVDLSGGGDDNYGGGDENIDCGNRENLNDDAETFYNLLKDVEQELYPGCKKFTKLYFIVRLFHIKCLYGLSDKSITVLLELFKEALPEGETLPISFYQTKKIISDLGLGYNQIHACPNDCILYWKEKAQETKCTVCGTSRWKEMADDANQLSLLDLKIPVKKQQSRGECQHKNRANPTKDMQGYSLLPLLPPFLRVLSLGIGVTSSMRPIFIPERARARRADWAPGPGVMVLFPQWHGA</sequence>
<keyword evidence="3" id="KW-1185">Reference proteome</keyword>
<dbReference type="AlphaFoldDB" id="A0AA39RBF1"/>
<accession>A0AA39RBF1</accession>
<feature type="domain" description="Transposase-associated" evidence="1">
    <location>
        <begin position="3"/>
        <end position="76"/>
    </location>
</feature>
<gene>
    <name evidence="2" type="ORF">LWI29_005461</name>
</gene>
<dbReference type="Proteomes" id="UP001168877">
    <property type="component" value="Unassembled WGS sequence"/>
</dbReference>
<dbReference type="InterPro" id="IPR029480">
    <property type="entry name" value="Transpos_assoc"/>
</dbReference>
<name>A0AA39RBF1_ACESA</name>
<evidence type="ECO:0000313" key="3">
    <source>
        <dbReference type="Proteomes" id="UP001168877"/>
    </source>
</evidence>
<dbReference type="PANTHER" id="PTHR10775">
    <property type="entry name" value="OS08G0208400 PROTEIN"/>
    <property type="match status" value="1"/>
</dbReference>
<dbReference type="Pfam" id="PF13963">
    <property type="entry name" value="Transpos_assoc"/>
    <property type="match status" value="1"/>
</dbReference>
<evidence type="ECO:0000313" key="2">
    <source>
        <dbReference type="EMBL" id="KAK0570720.1"/>
    </source>
</evidence>
<organism evidence="2 3">
    <name type="scientific">Acer saccharum</name>
    <name type="common">Sugar maple</name>
    <dbReference type="NCBI Taxonomy" id="4024"/>
    <lineage>
        <taxon>Eukaryota</taxon>
        <taxon>Viridiplantae</taxon>
        <taxon>Streptophyta</taxon>
        <taxon>Embryophyta</taxon>
        <taxon>Tracheophyta</taxon>
        <taxon>Spermatophyta</taxon>
        <taxon>Magnoliopsida</taxon>
        <taxon>eudicotyledons</taxon>
        <taxon>Gunneridae</taxon>
        <taxon>Pentapetalae</taxon>
        <taxon>rosids</taxon>
        <taxon>malvids</taxon>
        <taxon>Sapindales</taxon>
        <taxon>Sapindaceae</taxon>
        <taxon>Hippocastanoideae</taxon>
        <taxon>Acereae</taxon>
        <taxon>Acer</taxon>
    </lineage>
</organism>